<protein>
    <submittedName>
        <fullName evidence="1">Uncharacterized protein</fullName>
    </submittedName>
</protein>
<dbReference type="EMBL" id="UINC01029006">
    <property type="protein sequence ID" value="SVB11012.1"/>
    <property type="molecule type" value="Genomic_DNA"/>
</dbReference>
<sequence>MNSCYFLTSPLKGGGNITLSEV</sequence>
<reference evidence="1" key="1">
    <citation type="submission" date="2018-05" db="EMBL/GenBank/DDBJ databases">
        <authorList>
            <person name="Lanie J.A."/>
            <person name="Ng W.-L."/>
            <person name="Kazmierczak K.M."/>
            <person name="Andrzejewski T.M."/>
            <person name="Davidsen T.M."/>
            <person name="Wayne K.J."/>
            <person name="Tettelin H."/>
            <person name="Glass J.I."/>
            <person name="Rusch D."/>
            <person name="Podicherti R."/>
            <person name="Tsui H.-C.T."/>
            <person name="Winkler M.E."/>
        </authorList>
    </citation>
    <scope>NUCLEOTIDE SEQUENCE</scope>
</reference>
<organism evidence="1">
    <name type="scientific">marine metagenome</name>
    <dbReference type="NCBI Taxonomy" id="408172"/>
    <lineage>
        <taxon>unclassified sequences</taxon>
        <taxon>metagenomes</taxon>
        <taxon>ecological metagenomes</taxon>
    </lineage>
</organism>
<name>A0A382BCK1_9ZZZZ</name>
<dbReference type="AlphaFoldDB" id="A0A382BCK1"/>
<evidence type="ECO:0000313" key="1">
    <source>
        <dbReference type="EMBL" id="SVB11012.1"/>
    </source>
</evidence>
<proteinExistence type="predicted"/>
<gene>
    <name evidence="1" type="ORF">METZ01_LOCUS163866</name>
</gene>
<accession>A0A382BCK1</accession>